<sequence>MIKYNNYIYAYSNFSTKCLHPRIIHSKDGSILKVPCGHCKSCYLSKSSLLSSMCTSHCSQYKYNLFVTLTYSPKYLPRFRFVRYEAEYHLVGDCPRDTDNYCNIISSFSQSYLDDRGLTIDDIYLKHKGEQGYCCLSDYQKFLKRLRKSYDLLYRRLTGQKDRCCPYRFTYFGCSEYGPVHFRPHFHFLISSDDYFIYAHFDSCIRKAWKFGEFDWSLSRGFCQEYTAGYVNSFSFVPSYLLGKSCRPFSSHSVRYAWRAFQDIQCGVFQKNSTYLSSSASIRIVSSDYLPSYKVSTEKGSFTVRPSFRQLSSVFIKCRGYSRMSSRERTQSYMLYHYAKIFFRTSDIIAIADTLSSYDITDEVLCSNYYLRNIFEILRDDYSDDYCYRLLPVDVIRRCLYTSSRVFRFISDNIGDPHDYGSYVRYVTQVETFYAIYDYMRFTEFMLDCQIHSSLYPCYYTYSPEYIYNNLATRSYLDVEGHEFFDYDGEDFFHQLQSHTDHVFNKAIKHRELNSLNSKYL</sequence>
<dbReference type="InterPro" id="IPR056906">
    <property type="entry name" value="ORF2/G2P_dom"/>
</dbReference>
<dbReference type="Pfam" id="PF23343">
    <property type="entry name" value="REP_ORF2-G2P"/>
    <property type="match status" value="1"/>
</dbReference>
<protein>
    <submittedName>
        <fullName evidence="2">Replication initiator protein</fullName>
    </submittedName>
</protein>
<accession>A0A976N1H1</accession>
<name>A0A976N1H1_9VIRU</name>
<reference evidence="2" key="1">
    <citation type="submission" date="2022-02" db="EMBL/GenBank/DDBJ databases">
        <title>Towards deciphering the DNA virus diversity associated with rodent species in the families Cricetidae and Heteromyidae.</title>
        <authorList>
            <person name="Lund M."/>
            <person name="Larsen B.B."/>
            <person name="Gryseels S."/>
            <person name="Kraberger S."/>
            <person name="Rowsey D.M."/>
            <person name="Steger L."/>
            <person name="Yule K.M."/>
            <person name="Upham N.S."/>
            <person name="Worobey M."/>
            <person name="Van Doorslaer K."/>
            <person name="Varsani A."/>
        </authorList>
    </citation>
    <scope>NUCLEOTIDE SEQUENCE</scope>
    <source>
        <strain evidence="2">UA23Rod_872</strain>
    </source>
</reference>
<dbReference type="EMBL" id="OM869612">
    <property type="protein sequence ID" value="UPW41509.1"/>
    <property type="molecule type" value="Genomic_DNA"/>
</dbReference>
<proteinExistence type="predicted"/>
<evidence type="ECO:0000313" key="2">
    <source>
        <dbReference type="EMBL" id="UPW41509.1"/>
    </source>
</evidence>
<evidence type="ECO:0000259" key="1">
    <source>
        <dbReference type="Pfam" id="PF23343"/>
    </source>
</evidence>
<organism evidence="2">
    <name type="scientific">Dipodfec virus UA23Rod_872</name>
    <dbReference type="NCBI Taxonomy" id="2929333"/>
    <lineage>
        <taxon>Viruses</taxon>
        <taxon>Monodnaviria</taxon>
        <taxon>Sangervirae</taxon>
        <taxon>Phixviricota</taxon>
        <taxon>Malgrandaviricetes</taxon>
        <taxon>Petitvirales</taxon>
        <taxon>Microviridae</taxon>
    </lineage>
</organism>
<feature type="domain" description="Replication-associated protein ORF2/G2P" evidence="1">
    <location>
        <begin position="137"/>
        <end position="232"/>
    </location>
</feature>